<evidence type="ECO:0000256" key="2">
    <source>
        <dbReference type="ARBA" id="ARBA00009677"/>
    </source>
</evidence>
<gene>
    <name evidence="8" type="ORF">SAMN02745910_00171</name>
</gene>
<protein>
    <recommendedName>
        <fullName evidence="3 6">Flagellar basal body rod protein FlgB</fullName>
    </recommendedName>
</protein>
<dbReference type="PANTHER" id="PTHR30435:SF12">
    <property type="entry name" value="FLAGELLAR BASAL BODY ROD PROTEIN FLGB"/>
    <property type="match status" value="1"/>
</dbReference>
<feature type="domain" description="Flagellar basal body rod protein N-terminal" evidence="7">
    <location>
        <begin position="12"/>
        <end position="38"/>
    </location>
</feature>
<evidence type="ECO:0000259" key="7">
    <source>
        <dbReference type="Pfam" id="PF00460"/>
    </source>
</evidence>
<dbReference type="InterPro" id="IPR001444">
    <property type="entry name" value="Flag_bb_rod_N"/>
</dbReference>
<keyword evidence="8" id="KW-0969">Cilium</keyword>
<evidence type="ECO:0000313" key="9">
    <source>
        <dbReference type="Proteomes" id="UP000182762"/>
    </source>
</evidence>
<dbReference type="PIRSF" id="PIRSF002889">
    <property type="entry name" value="Rod_FlgB"/>
    <property type="match status" value="1"/>
</dbReference>
<comment type="caution">
    <text evidence="8">The sequence shown here is derived from an EMBL/GenBank/DDBJ whole genome shotgun (WGS) entry which is preliminary data.</text>
</comment>
<comment type="subunit">
    <text evidence="6">The basal body constitutes a major portion of the flagellar organelle and consists of a number of rings mounted on a central rod.</text>
</comment>
<dbReference type="NCBIfam" id="TIGR01396">
    <property type="entry name" value="FlgB"/>
    <property type="match status" value="1"/>
</dbReference>
<comment type="similarity">
    <text evidence="2 6">Belongs to the flagella basal body rod proteins family.</text>
</comment>
<dbReference type="EMBL" id="FOXX01000001">
    <property type="protein sequence ID" value="SFQ08499.1"/>
    <property type="molecule type" value="Genomic_DNA"/>
</dbReference>
<dbReference type="Proteomes" id="UP000182762">
    <property type="component" value="Unassembled WGS sequence"/>
</dbReference>
<dbReference type="GeneID" id="93708949"/>
<dbReference type="RefSeq" id="WP_061801727.1">
    <property type="nucleotide sequence ID" value="NZ_FOXX01000001.1"/>
</dbReference>
<evidence type="ECO:0000256" key="4">
    <source>
        <dbReference type="ARBA" id="ARBA00023143"/>
    </source>
</evidence>
<keyword evidence="4 6" id="KW-0975">Bacterial flagellum</keyword>
<evidence type="ECO:0000256" key="3">
    <source>
        <dbReference type="ARBA" id="ARBA00014376"/>
    </source>
</evidence>
<name>A0A1I5VLY1_9BACI</name>
<evidence type="ECO:0000256" key="5">
    <source>
        <dbReference type="ARBA" id="ARBA00024934"/>
    </source>
</evidence>
<dbReference type="PANTHER" id="PTHR30435">
    <property type="entry name" value="FLAGELLAR PROTEIN"/>
    <property type="match status" value="1"/>
</dbReference>
<evidence type="ECO:0000256" key="6">
    <source>
        <dbReference type="PIRNR" id="PIRNR002889"/>
    </source>
</evidence>
<keyword evidence="8" id="KW-0282">Flagellum</keyword>
<comment type="subcellular location">
    <subcellularLocation>
        <location evidence="1 6">Bacterial flagellum basal body</location>
    </subcellularLocation>
</comment>
<dbReference type="InterPro" id="IPR006300">
    <property type="entry name" value="FlgB"/>
</dbReference>
<sequence>MELFSQTMSSIQNGLNYASLKQKTISNNIANVDTPGYKAKTVSFKSMLQAEQDNLLKATRTDPRHFEFSTFSSSLGVTTVHNAYQSNGNGVDIDKEMTDMAQNQLYYQALVDRMSGKFNSLNTVLRGGN</sequence>
<keyword evidence="8" id="KW-0966">Cell projection</keyword>
<evidence type="ECO:0000256" key="1">
    <source>
        <dbReference type="ARBA" id="ARBA00004117"/>
    </source>
</evidence>
<dbReference type="InterPro" id="IPR019776">
    <property type="entry name" value="Flagellar_basal_body_rod_CS"/>
</dbReference>
<keyword evidence="9" id="KW-1185">Reference proteome</keyword>
<proteinExistence type="inferred from homology"/>
<comment type="function">
    <text evidence="5 6">Structural component of flagellum, the bacterial motility apparatus. Part of the rod structure of flagellar basal body.</text>
</comment>
<evidence type="ECO:0000313" key="8">
    <source>
        <dbReference type="EMBL" id="SFQ08499.1"/>
    </source>
</evidence>
<accession>A0A1I5VLY1</accession>
<reference evidence="8 9" key="1">
    <citation type="submission" date="2016-10" db="EMBL/GenBank/DDBJ databases">
        <authorList>
            <person name="Varghese N."/>
            <person name="Submissions S."/>
        </authorList>
    </citation>
    <scope>NUCLEOTIDE SEQUENCE [LARGE SCALE GENOMIC DNA]</scope>
    <source>
        <strain evidence="8 9">DSM 13796</strain>
    </source>
</reference>
<dbReference type="PROSITE" id="PS00588">
    <property type="entry name" value="FLAGELLA_BB_ROD"/>
    <property type="match status" value="1"/>
</dbReference>
<dbReference type="Pfam" id="PF00460">
    <property type="entry name" value="Flg_bb_rod"/>
    <property type="match status" value="1"/>
</dbReference>
<organism evidence="8 9">
    <name type="scientific">Priestia endophytica DSM 13796</name>
    <dbReference type="NCBI Taxonomy" id="1121089"/>
    <lineage>
        <taxon>Bacteria</taxon>
        <taxon>Bacillati</taxon>
        <taxon>Bacillota</taxon>
        <taxon>Bacilli</taxon>
        <taxon>Bacillales</taxon>
        <taxon>Bacillaceae</taxon>
        <taxon>Priestia</taxon>
    </lineage>
</organism>